<evidence type="ECO:0000313" key="3">
    <source>
        <dbReference type="Proteomes" id="UP000569732"/>
    </source>
</evidence>
<dbReference type="AlphaFoldDB" id="A0A853I3E7"/>
<dbReference type="Proteomes" id="UP000569732">
    <property type="component" value="Unassembled WGS sequence"/>
</dbReference>
<protein>
    <submittedName>
        <fullName evidence="2">Glycosyltransferase family 4 protein</fullName>
    </submittedName>
</protein>
<dbReference type="PANTHER" id="PTHR12526:SF630">
    <property type="entry name" value="GLYCOSYLTRANSFERASE"/>
    <property type="match status" value="1"/>
</dbReference>
<dbReference type="CDD" id="cd03794">
    <property type="entry name" value="GT4_WbuB-like"/>
    <property type="match status" value="1"/>
</dbReference>
<keyword evidence="3" id="KW-1185">Reference proteome</keyword>
<proteinExistence type="predicted"/>
<dbReference type="EMBL" id="JACCKB010000002">
    <property type="protein sequence ID" value="NYZ64714.1"/>
    <property type="molecule type" value="Genomic_DNA"/>
</dbReference>
<dbReference type="InterPro" id="IPR028098">
    <property type="entry name" value="Glyco_trans_4-like_N"/>
</dbReference>
<sequence>MKILITAGYFPPYCPASASRVNKLAKYLVDQGHDVRVLSPKDSRFPETLKAEIPQDQIFYTHYTDINDIPVRFKKAFRSIVSQKNKSTNKEVKQEQPATPLKTTSQPAVIKKESFISWLYRALTNIPDNSVGWYYHAIKAGRTLFKQWRPDIIFATAPPFTSLLVGSRLARIAGIPWVADYRDLWSDHGYYDSGYLRRMVDILLEKYMLSNCKGLVTVTESWTDLLRKKRNKPVICVMNGFDPEDFYLNDEKSDGNENLLVEEKITILYAGHLYGQKRDPSLLFEAIGGLADKAKNFKIIFYTENGLDDFNASQKKLVAKYQLENVIEFNTYIPQKELHKVQQQVDILLLLRWNDPREDSVIAGKLFEYIGANKPILSVGSITGEAADIIRDNDFGCVSCDPDEIGHFLLQKFQEKQSKIPLKLNDNSRNNFKRVEQFSKLEKFLSDISQNKNMPFKSSVNISSQ</sequence>
<comment type="caution">
    <text evidence="2">The sequence shown here is derived from an EMBL/GenBank/DDBJ whole genome shotgun (WGS) entry which is preliminary data.</text>
</comment>
<name>A0A853I3E7_9GAMM</name>
<dbReference type="PANTHER" id="PTHR12526">
    <property type="entry name" value="GLYCOSYLTRANSFERASE"/>
    <property type="match status" value="1"/>
</dbReference>
<dbReference type="Gene3D" id="3.40.50.2000">
    <property type="entry name" value="Glycogen Phosphorylase B"/>
    <property type="match status" value="2"/>
</dbReference>
<organism evidence="2 3">
    <name type="scientific">Spartinivicinus marinus</name>
    <dbReference type="NCBI Taxonomy" id="2994442"/>
    <lineage>
        <taxon>Bacteria</taxon>
        <taxon>Pseudomonadati</taxon>
        <taxon>Pseudomonadota</taxon>
        <taxon>Gammaproteobacteria</taxon>
        <taxon>Oceanospirillales</taxon>
        <taxon>Zooshikellaceae</taxon>
        <taxon>Spartinivicinus</taxon>
    </lineage>
</organism>
<gene>
    <name evidence="2" type="ORF">H0A36_01765</name>
</gene>
<reference evidence="2 3" key="1">
    <citation type="submission" date="2020-07" db="EMBL/GenBank/DDBJ databases">
        <title>Endozoicomonas sp. nov., isolated from sediment.</title>
        <authorList>
            <person name="Gu T."/>
        </authorList>
    </citation>
    <scope>NUCLEOTIDE SEQUENCE [LARGE SCALE GENOMIC DNA]</scope>
    <source>
        <strain evidence="2 3">SM1973</strain>
    </source>
</reference>
<dbReference type="RefSeq" id="WP_180566751.1">
    <property type="nucleotide sequence ID" value="NZ_JACCKB010000002.1"/>
</dbReference>
<accession>A0A853I3E7</accession>
<dbReference type="Pfam" id="PF13579">
    <property type="entry name" value="Glyco_trans_4_4"/>
    <property type="match status" value="1"/>
</dbReference>
<dbReference type="SUPFAM" id="SSF53756">
    <property type="entry name" value="UDP-Glycosyltransferase/glycogen phosphorylase"/>
    <property type="match status" value="1"/>
</dbReference>
<feature type="domain" description="Glycosyltransferase subfamily 4-like N-terminal" evidence="1">
    <location>
        <begin position="137"/>
        <end position="231"/>
    </location>
</feature>
<dbReference type="GO" id="GO:0016757">
    <property type="term" value="F:glycosyltransferase activity"/>
    <property type="evidence" value="ECO:0007669"/>
    <property type="project" value="UniProtKB-ARBA"/>
</dbReference>
<evidence type="ECO:0000313" key="2">
    <source>
        <dbReference type="EMBL" id="NYZ64714.1"/>
    </source>
</evidence>
<evidence type="ECO:0000259" key="1">
    <source>
        <dbReference type="Pfam" id="PF13579"/>
    </source>
</evidence>